<dbReference type="EMBL" id="LT965929">
    <property type="protein sequence ID" value="SOU42804.1"/>
    <property type="molecule type" value="Genomic_DNA"/>
</dbReference>
<dbReference type="PANTHER" id="PTHR32552:SF81">
    <property type="entry name" value="TONB-DEPENDENT OUTER MEMBRANE RECEPTOR"/>
    <property type="match status" value="1"/>
</dbReference>
<accession>A0A2K4XEU6</accession>
<evidence type="ECO:0000259" key="16">
    <source>
        <dbReference type="Pfam" id="PF07715"/>
    </source>
</evidence>
<keyword evidence="6" id="KW-0408">Iron</keyword>
<dbReference type="Pfam" id="PF00593">
    <property type="entry name" value="TonB_dep_Rec_b-barrel"/>
    <property type="match status" value="1"/>
</dbReference>
<name>A0A2K4XEU6_PSEVC</name>
<evidence type="ECO:0000256" key="7">
    <source>
        <dbReference type="ARBA" id="ARBA00023065"/>
    </source>
</evidence>
<comment type="subcellular location">
    <subcellularLocation>
        <location evidence="1 11">Cell outer membrane</location>
        <topology evidence="1 11">Multi-pass membrane protein</topology>
    </subcellularLocation>
</comment>
<evidence type="ECO:0000313" key="17">
    <source>
        <dbReference type="EMBL" id="MBE0384421.1"/>
    </source>
</evidence>
<dbReference type="OrthoDB" id="127311at2"/>
<dbReference type="Proteomes" id="UP000238288">
    <property type="component" value="Chromosome PCAR9b"/>
</dbReference>
<organism evidence="18 19">
    <name type="scientific">Pseudoalteromonas carrageenovora IAM 12662</name>
    <dbReference type="NCBI Taxonomy" id="1314868"/>
    <lineage>
        <taxon>Bacteria</taxon>
        <taxon>Pseudomonadati</taxon>
        <taxon>Pseudomonadota</taxon>
        <taxon>Gammaproteobacteria</taxon>
        <taxon>Alteromonadales</taxon>
        <taxon>Pseudoalteromonadaceae</taxon>
        <taxon>Pseudoalteromonas</taxon>
    </lineage>
</organism>
<dbReference type="Gene3D" id="2.40.170.20">
    <property type="entry name" value="TonB-dependent receptor, beta-barrel domain"/>
    <property type="match status" value="1"/>
</dbReference>
<dbReference type="InterPro" id="IPR036942">
    <property type="entry name" value="Beta-barrel_TonB_sf"/>
</dbReference>
<evidence type="ECO:0000256" key="2">
    <source>
        <dbReference type="ARBA" id="ARBA00022448"/>
    </source>
</evidence>
<dbReference type="PROSITE" id="PS00430">
    <property type="entry name" value="TONB_DEPENDENT_REC_1"/>
    <property type="match status" value="1"/>
</dbReference>
<evidence type="ECO:0000256" key="13">
    <source>
        <dbReference type="RuleBase" id="RU003357"/>
    </source>
</evidence>
<keyword evidence="10 11" id="KW-0998">Cell outer membrane</keyword>
<dbReference type="InterPro" id="IPR039426">
    <property type="entry name" value="TonB-dep_rcpt-like"/>
</dbReference>
<evidence type="ECO:0000259" key="15">
    <source>
        <dbReference type="Pfam" id="PF00593"/>
    </source>
</evidence>
<evidence type="ECO:0000256" key="6">
    <source>
        <dbReference type="ARBA" id="ARBA00023004"/>
    </source>
</evidence>
<dbReference type="SUPFAM" id="SSF56935">
    <property type="entry name" value="Porins"/>
    <property type="match status" value="1"/>
</dbReference>
<dbReference type="InterPro" id="IPR010916">
    <property type="entry name" value="TonB_box_CS"/>
</dbReference>
<evidence type="ECO:0000313" key="18">
    <source>
        <dbReference type="EMBL" id="SOU42804.1"/>
    </source>
</evidence>
<keyword evidence="9 11" id="KW-0472">Membrane</keyword>
<keyword evidence="7" id="KW-0406">Ion transport</keyword>
<dbReference type="AlphaFoldDB" id="A0A2K4XEU6"/>
<evidence type="ECO:0000256" key="5">
    <source>
        <dbReference type="ARBA" id="ARBA00022692"/>
    </source>
</evidence>
<keyword evidence="14" id="KW-0732">Signal</keyword>
<evidence type="ECO:0000256" key="10">
    <source>
        <dbReference type="ARBA" id="ARBA00023237"/>
    </source>
</evidence>
<dbReference type="PROSITE" id="PS52016">
    <property type="entry name" value="TONB_DEPENDENT_REC_3"/>
    <property type="match status" value="1"/>
</dbReference>
<dbReference type="Proteomes" id="UP000615003">
    <property type="component" value="Unassembled WGS sequence"/>
</dbReference>
<evidence type="ECO:0000256" key="3">
    <source>
        <dbReference type="ARBA" id="ARBA00022452"/>
    </source>
</evidence>
<dbReference type="InterPro" id="IPR012910">
    <property type="entry name" value="Plug_dom"/>
</dbReference>
<evidence type="ECO:0000256" key="12">
    <source>
        <dbReference type="PROSITE-ProRule" id="PRU10143"/>
    </source>
</evidence>
<feature type="chain" id="PRO_5014378758" evidence="14">
    <location>
        <begin position="28"/>
        <end position="683"/>
    </location>
</feature>
<keyword evidence="3 11" id="KW-1134">Transmembrane beta strand</keyword>
<dbReference type="GeneID" id="93665515"/>
<evidence type="ECO:0000256" key="9">
    <source>
        <dbReference type="ARBA" id="ARBA00023136"/>
    </source>
</evidence>
<keyword evidence="4" id="KW-0410">Iron transport</keyword>
<dbReference type="PANTHER" id="PTHR32552">
    <property type="entry name" value="FERRICHROME IRON RECEPTOR-RELATED"/>
    <property type="match status" value="1"/>
</dbReference>
<evidence type="ECO:0000256" key="11">
    <source>
        <dbReference type="PROSITE-ProRule" id="PRU01360"/>
    </source>
</evidence>
<dbReference type="EMBL" id="AQGW01000025">
    <property type="protein sequence ID" value="MBE0384421.1"/>
    <property type="molecule type" value="Genomic_DNA"/>
</dbReference>
<protein>
    <submittedName>
        <fullName evidence="18">TonB-dependent receptor</fullName>
    </submittedName>
</protein>
<keyword evidence="8 12" id="KW-0798">TonB box</keyword>
<keyword evidence="5 11" id="KW-0812">Transmembrane</keyword>
<keyword evidence="20" id="KW-1185">Reference proteome</keyword>
<feature type="signal peptide" evidence="14">
    <location>
        <begin position="1"/>
        <end position="27"/>
    </location>
</feature>
<evidence type="ECO:0000256" key="4">
    <source>
        <dbReference type="ARBA" id="ARBA00022496"/>
    </source>
</evidence>
<gene>
    <name evidence="18" type="ORF">PCAR9_B0331</name>
    <name evidence="17" type="ORF">PCARR_b0395</name>
</gene>
<feature type="domain" description="TonB-dependent receptor-like beta-barrel" evidence="15">
    <location>
        <begin position="249"/>
        <end position="645"/>
    </location>
</feature>
<sequence length="683" mass="74942">MVASFKRNKLSLFIASSLIFTQSQAFADDQTSRESMDTIVVTGEKIEKSLKDTITSVAVVDKSLLENGQLSSVSDALAEMANVVVLTGAVPDMRGVSGNGGATGFNSFSGGSKARVSTLVDGVSQPFVADLTGDTGLWDIDQIAVYRGPQSTSNGRNSIGGAVYMTTKAPTQDFEGAVRVGYKNQDNYFDTAAVVSGGLIDDVLAFRLSTQYVNGETFSNPTHYETNPTDKNLNELNTSSTRAKLLYTPTSDLSVQLTYSTYSEEGNTGRKYFEGDEPTDYIPLFQRDMDTQSDTTQVDISYKINDNFSFDILLAYMDYEWGYEAYEALASAESDVSMDEKNITIDSKLNFGLNSDFYSGFVGIAYFDRDQDFKSVGATDYFGDDSSDSKAIYSETSFKLSKAFTLTAGLRIEREEQLRNFDMAFGGSRLVEQLDDSNTIKLPTLAIQYKITDETTLSASARRGYNSGGGALDFTAQEYYYYDQESVNTYELGSRSVLNNGDINISANIFYNNFDGYQALSSDRKITNIDDAHSYGLELEAYSMLGEQWQLHAGLGLLKTKIDESATYSDAVGNGLNSAPELTASLGLSHWFTDSLKVNVSANYVDEYYGDLTNTQERIAGGYTITRATISYDSEHWLMSAYINNALDEEAYTSVEPASGRYPTGYVAVVNPQTLGASVTYRF</sequence>
<dbReference type="RefSeq" id="WP_104643921.1">
    <property type="nucleotide sequence ID" value="NZ_AQGW01000025.1"/>
</dbReference>
<comment type="similarity">
    <text evidence="11 13">Belongs to the TonB-dependent receptor family.</text>
</comment>
<keyword evidence="18" id="KW-0675">Receptor</keyword>
<proteinExistence type="inferred from homology"/>
<evidence type="ECO:0000313" key="20">
    <source>
        <dbReference type="Proteomes" id="UP000615003"/>
    </source>
</evidence>
<evidence type="ECO:0000256" key="1">
    <source>
        <dbReference type="ARBA" id="ARBA00004571"/>
    </source>
</evidence>
<reference evidence="17 20" key="1">
    <citation type="submission" date="2015-06" db="EMBL/GenBank/DDBJ databases">
        <title>Genome sequence of Pseudoalteromonas carrageenovora.</title>
        <authorList>
            <person name="Xie B.-B."/>
            <person name="Rong J.-C."/>
            <person name="Qin Q.-L."/>
            <person name="Zhang Y.-Z."/>
        </authorList>
    </citation>
    <scope>NUCLEOTIDE SEQUENCE [LARGE SCALE GENOMIC DNA]</scope>
    <source>
        <strain evidence="17 20">IAM 12662</strain>
    </source>
</reference>
<dbReference type="Pfam" id="PF07715">
    <property type="entry name" value="Plug"/>
    <property type="match status" value="1"/>
</dbReference>
<feature type="short sequence motif" description="TonB box" evidence="12">
    <location>
        <begin position="38"/>
        <end position="44"/>
    </location>
</feature>
<evidence type="ECO:0000256" key="14">
    <source>
        <dbReference type="SAM" id="SignalP"/>
    </source>
</evidence>
<dbReference type="GO" id="GO:0009279">
    <property type="term" value="C:cell outer membrane"/>
    <property type="evidence" value="ECO:0007669"/>
    <property type="project" value="UniProtKB-SubCell"/>
</dbReference>
<evidence type="ECO:0000313" key="19">
    <source>
        <dbReference type="Proteomes" id="UP000238288"/>
    </source>
</evidence>
<reference evidence="18 19" key="2">
    <citation type="submission" date="2017-11" db="EMBL/GenBank/DDBJ databases">
        <authorList>
            <person name="Han C.G."/>
        </authorList>
    </citation>
    <scope>NUCLEOTIDE SEQUENCE [LARGE SCALE GENOMIC DNA]</scope>
    <source>
        <strain evidence="19">ATCC 43555</strain>
        <strain evidence="18">ATCC43555</strain>
    </source>
</reference>
<dbReference type="InterPro" id="IPR000531">
    <property type="entry name" value="Beta-barrel_TonB"/>
</dbReference>
<evidence type="ECO:0000256" key="8">
    <source>
        <dbReference type="ARBA" id="ARBA00023077"/>
    </source>
</evidence>
<feature type="domain" description="TonB-dependent receptor plug" evidence="16">
    <location>
        <begin position="50"/>
        <end position="162"/>
    </location>
</feature>
<keyword evidence="2 11" id="KW-0813">Transport</keyword>
<dbReference type="GO" id="GO:0006826">
    <property type="term" value="P:iron ion transport"/>
    <property type="evidence" value="ECO:0007669"/>
    <property type="project" value="UniProtKB-KW"/>
</dbReference>